<keyword evidence="4" id="KW-1185">Reference proteome</keyword>
<dbReference type="RefSeq" id="WP_305944782.1">
    <property type="nucleotide sequence ID" value="NZ_JAUZVY010000002.1"/>
</dbReference>
<dbReference type="PANTHER" id="PTHR42759:SF5">
    <property type="entry name" value="METHANOL DEHYDROGENASE REGULATOR"/>
    <property type="match status" value="1"/>
</dbReference>
<evidence type="ECO:0000313" key="3">
    <source>
        <dbReference type="EMBL" id="MDP4528660.1"/>
    </source>
</evidence>
<proteinExistence type="predicted"/>
<feature type="domain" description="ChlI/MoxR AAA lid" evidence="2">
    <location>
        <begin position="237"/>
        <end position="283"/>
    </location>
</feature>
<dbReference type="PANTHER" id="PTHR42759">
    <property type="entry name" value="MOXR FAMILY PROTEIN"/>
    <property type="match status" value="1"/>
</dbReference>
<dbReference type="InterPro" id="IPR011703">
    <property type="entry name" value="ATPase_AAA-3"/>
</dbReference>
<dbReference type="InterPro" id="IPR027417">
    <property type="entry name" value="P-loop_NTPase"/>
</dbReference>
<feature type="domain" description="ATPase AAA-3" evidence="1">
    <location>
        <begin position="35"/>
        <end position="165"/>
    </location>
</feature>
<organism evidence="3 4">
    <name type="scientific">Alkalimonas delamerensis</name>
    <dbReference type="NCBI Taxonomy" id="265981"/>
    <lineage>
        <taxon>Bacteria</taxon>
        <taxon>Pseudomonadati</taxon>
        <taxon>Pseudomonadota</taxon>
        <taxon>Gammaproteobacteria</taxon>
        <taxon>Alkalimonas</taxon>
    </lineage>
</organism>
<accession>A0ABT9GNW6</accession>
<dbReference type="EMBL" id="JAUZVY010000002">
    <property type="protein sequence ID" value="MDP4528660.1"/>
    <property type="molecule type" value="Genomic_DNA"/>
</dbReference>
<evidence type="ECO:0000259" key="1">
    <source>
        <dbReference type="Pfam" id="PF07726"/>
    </source>
</evidence>
<dbReference type="Gene3D" id="1.10.8.80">
    <property type="entry name" value="Magnesium chelatase subunit I, C-Terminal domain"/>
    <property type="match status" value="1"/>
</dbReference>
<dbReference type="Gene3D" id="3.40.50.300">
    <property type="entry name" value="P-loop containing nucleotide triphosphate hydrolases"/>
    <property type="match status" value="1"/>
</dbReference>
<dbReference type="Pfam" id="PF17863">
    <property type="entry name" value="AAA_lid_2"/>
    <property type="match status" value="1"/>
</dbReference>
<name>A0ABT9GNW6_9GAMM</name>
<dbReference type="InterPro" id="IPR041628">
    <property type="entry name" value="ChlI/MoxR_AAA_lid"/>
</dbReference>
<dbReference type="SUPFAM" id="SSF52540">
    <property type="entry name" value="P-loop containing nucleoside triphosphate hydrolases"/>
    <property type="match status" value="1"/>
</dbReference>
<evidence type="ECO:0000313" key="4">
    <source>
        <dbReference type="Proteomes" id="UP001236258"/>
    </source>
</evidence>
<dbReference type="Proteomes" id="UP001236258">
    <property type="component" value="Unassembled WGS sequence"/>
</dbReference>
<evidence type="ECO:0000259" key="2">
    <source>
        <dbReference type="Pfam" id="PF17863"/>
    </source>
</evidence>
<dbReference type="Pfam" id="PF07726">
    <property type="entry name" value="AAA_3"/>
    <property type="match status" value="1"/>
</dbReference>
<gene>
    <name evidence="3" type="ORF">Q3O59_06400</name>
</gene>
<comment type="caution">
    <text evidence="3">The sequence shown here is derived from an EMBL/GenBank/DDBJ whole genome shotgun (WGS) entry which is preliminary data.</text>
</comment>
<sequence length="302" mass="33626">MLADFQAIEQHLNRIILGKESQIKLALCCLLARGHLLLEDLPGMGKTTLAHALADSLSLSYRRVQFTSDLLPGDLLGMNIYDSRSHQFSFQPGPVFTHLLLADEINRASPKTQSALLEAMEEQQVSVDGDTRPLPSPYFVIATQNPLDQSGTSALPESQLDRFLMRLSLGFPDRAAEFELLDQDRGQSRLSLLQQQLSLEQLKALQDKVPHVKASEPLIHYLLDLVGHSREHPDTLPLSPRAAKAILQAAKAWALLQGRDYVRAEDVQTVFPAVAEHRLDPKSHAANCHWSQLLLRETPCSI</sequence>
<dbReference type="CDD" id="cd00009">
    <property type="entry name" value="AAA"/>
    <property type="match status" value="1"/>
</dbReference>
<dbReference type="PIRSF" id="PIRSF002849">
    <property type="entry name" value="AAA_ATPase_chaperone_MoxR_prd"/>
    <property type="match status" value="1"/>
</dbReference>
<dbReference type="InterPro" id="IPR050764">
    <property type="entry name" value="CbbQ/NirQ/NorQ/GpvN"/>
</dbReference>
<reference evidence="3 4" key="1">
    <citation type="submission" date="2023-08" db="EMBL/GenBank/DDBJ databases">
        <authorList>
            <person name="Joshi A."/>
            <person name="Thite S."/>
        </authorList>
    </citation>
    <scope>NUCLEOTIDE SEQUENCE [LARGE SCALE GENOMIC DNA]</scope>
    <source>
        <strain evidence="3 4">1E1</strain>
    </source>
</reference>
<protein>
    <submittedName>
        <fullName evidence="3">AAA family ATPase</fullName>
    </submittedName>
</protein>